<dbReference type="Proteomes" id="UP000313359">
    <property type="component" value="Unassembled WGS sequence"/>
</dbReference>
<feature type="compositionally biased region" description="Basic and acidic residues" evidence="1">
    <location>
        <begin position="180"/>
        <end position="199"/>
    </location>
</feature>
<dbReference type="EMBL" id="ML122250">
    <property type="protein sequence ID" value="RPD67284.1"/>
    <property type="molecule type" value="Genomic_DNA"/>
</dbReference>
<sequence length="199" mass="21536">MSSAADVDDELNAIRIDIPRRYYLLPGAAVLTGITIGLFRGSRAASLRFLAENAHRTPRTVRGWYLYNKSKNYRVLLGGLKAAGADATKLGLTAAGWVAVEEGCTHLGLDDVREVAAGLGTGMLFGAMYRMPMSAVRRTTVLGFLIGGVLRALRWSKEYLEEQVHTRARELALDAAAAEGRAEVVDGRRDGEAERGSGR</sequence>
<evidence type="ECO:0000256" key="2">
    <source>
        <dbReference type="SAM" id="Phobius"/>
    </source>
</evidence>
<dbReference type="AlphaFoldDB" id="A0A5C2SV09"/>
<protein>
    <submittedName>
        <fullName evidence="3">Uncharacterized protein</fullName>
    </submittedName>
</protein>
<feature type="transmembrane region" description="Helical" evidence="2">
    <location>
        <begin position="22"/>
        <end position="39"/>
    </location>
</feature>
<evidence type="ECO:0000256" key="1">
    <source>
        <dbReference type="SAM" id="MobiDB-lite"/>
    </source>
</evidence>
<dbReference type="STRING" id="1328759.A0A5C2SV09"/>
<accession>A0A5C2SV09</accession>
<gene>
    <name evidence="3" type="ORF">L227DRAFT_490998</name>
</gene>
<keyword evidence="4" id="KW-1185">Reference proteome</keyword>
<dbReference type="PANTHER" id="PTHR37852:SF1">
    <property type="entry name" value="HIG1 DOMAIN-CONTAINING PROTEIN"/>
    <property type="match status" value="1"/>
</dbReference>
<reference evidence="3" key="1">
    <citation type="journal article" date="2018" name="Genome Biol. Evol.">
        <title>Genomics and development of Lentinus tigrinus, a white-rot wood-decaying mushroom with dimorphic fruiting bodies.</title>
        <authorList>
            <person name="Wu B."/>
            <person name="Xu Z."/>
            <person name="Knudson A."/>
            <person name="Carlson A."/>
            <person name="Chen N."/>
            <person name="Kovaka S."/>
            <person name="LaButti K."/>
            <person name="Lipzen A."/>
            <person name="Pennachio C."/>
            <person name="Riley R."/>
            <person name="Schakwitz W."/>
            <person name="Umezawa K."/>
            <person name="Ohm R.A."/>
            <person name="Grigoriev I.V."/>
            <person name="Nagy L.G."/>
            <person name="Gibbons J."/>
            <person name="Hibbett D."/>
        </authorList>
    </citation>
    <scope>NUCLEOTIDE SEQUENCE [LARGE SCALE GENOMIC DNA]</scope>
    <source>
        <strain evidence="3">ALCF2SS1-6</strain>
    </source>
</reference>
<evidence type="ECO:0000313" key="4">
    <source>
        <dbReference type="Proteomes" id="UP000313359"/>
    </source>
</evidence>
<keyword evidence="2" id="KW-1133">Transmembrane helix</keyword>
<name>A0A5C2SV09_9APHY</name>
<feature type="region of interest" description="Disordered" evidence="1">
    <location>
        <begin position="179"/>
        <end position="199"/>
    </location>
</feature>
<dbReference type="PANTHER" id="PTHR37852">
    <property type="entry name" value="YALI0B21208P"/>
    <property type="match status" value="1"/>
</dbReference>
<keyword evidence="2" id="KW-0472">Membrane</keyword>
<dbReference type="OrthoDB" id="5584028at2759"/>
<evidence type="ECO:0000313" key="3">
    <source>
        <dbReference type="EMBL" id="RPD67284.1"/>
    </source>
</evidence>
<proteinExistence type="predicted"/>
<keyword evidence="2" id="KW-0812">Transmembrane</keyword>
<organism evidence="3 4">
    <name type="scientific">Lentinus tigrinus ALCF2SS1-6</name>
    <dbReference type="NCBI Taxonomy" id="1328759"/>
    <lineage>
        <taxon>Eukaryota</taxon>
        <taxon>Fungi</taxon>
        <taxon>Dikarya</taxon>
        <taxon>Basidiomycota</taxon>
        <taxon>Agaricomycotina</taxon>
        <taxon>Agaricomycetes</taxon>
        <taxon>Polyporales</taxon>
        <taxon>Polyporaceae</taxon>
        <taxon>Lentinus</taxon>
    </lineage>
</organism>